<dbReference type="SUPFAM" id="SSF51261">
    <property type="entry name" value="Duplicated hybrid motif"/>
    <property type="match status" value="1"/>
</dbReference>
<protein>
    <submittedName>
        <fullName evidence="2">Peptidase M23</fullName>
    </submittedName>
</protein>
<dbReference type="KEGG" id="hnv:DDQ68_05740"/>
<evidence type="ECO:0000313" key="3">
    <source>
        <dbReference type="Proteomes" id="UP000245999"/>
    </source>
</evidence>
<keyword evidence="3" id="KW-1185">Reference proteome</keyword>
<reference evidence="3" key="1">
    <citation type="submission" date="2018-04" db="EMBL/GenBank/DDBJ databases">
        <title>Complete genome of Antarctic heterotrophic bacterium Hymenobacter nivis.</title>
        <authorList>
            <person name="Terashima M."/>
        </authorList>
    </citation>
    <scope>NUCLEOTIDE SEQUENCE [LARGE SCALE GENOMIC DNA]</scope>
    <source>
        <strain evidence="3">NBRC 111535</strain>
    </source>
</reference>
<dbReference type="InterPro" id="IPR011055">
    <property type="entry name" value="Dup_hybrid_motif"/>
</dbReference>
<dbReference type="InterPro" id="IPR050570">
    <property type="entry name" value="Cell_wall_metabolism_enzyme"/>
</dbReference>
<dbReference type="PANTHER" id="PTHR21666:SF268">
    <property type="entry name" value="PEPTIDASE M23 DOMAIN-CONTAINING PROTEIN"/>
    <property type="match status" value="1"/>
</dbReference>
<dbReference type="Gene3D" id="2.70.70.10">
    <property type="entry name" value="Glucose Permease (Domain IIA)"/>
    <property type="match status" value="1"/>
</dbReference>
<proteinExistence type="predicted"/>
<dbReference type="CDD" id="cd12797">
    <property type="entry name" value="M23_peptidase"/>
    <property type="match status" value="1"/>
</dbReference>
<dbReference type="Pfam" id="PF01551">
    <property type="entry name" value="Peptidase_M23"/>
    <property type="match status" value="1"/>
</dbReference>
<dbReference type="AlphaFoldDB" id="A0A2Z3GKU1"/>
<feature type="domain" description="M23ase beta-sheet core" evidence="1">
    <location>
        <begin position="217"/>
        <end position="315"/>
    </location>
</feature>
<evidence type="ECO:0000259" key="1">
    <source>
        <dbReference type="Pfam" id="PF01551"/>
    </source>
</evidence>
<evidence type="ECO:0000313" key="2">
    <source>
        <dbReference type="EMBL" id="AWM32337.1"/>
    </source>
</evidence>
<sequence>MLFWTNHPVARPRRRLFFRPLSLLLWLPVLLLGACGKQQTLQALFQPRTPHEAYAHRLRQAGLDRGPAGRAWLAAAAQALRDSLVVALPFTETGYFLPGQPTAAGYRFAVQAGEQVRVRLELAPGSTARVFVDAFEVGPGGAPAPLASADTAALDFRYRATASGQHLLRVQPELLAAGRYTLRLTREPGLGTFPVQGRADADIGSFWGAGRDGGARRHEGIDIFAPRGTPAVAAAAGTVTRLGTTPLGGNVVWLSADGTGEHLYYAHLDRQLVTPGQRVRPGDTLGLVGNTGNARTTAPHLHFGIYRAGQGAVDPLPFVRRASPAAAPPTGPDLRGAWVRLRAAGPLESKAGTQASGPRLAAQTPLLVLGQQGPLLRVRTAAGRRGYVAAAAVRPAEAAPLRRLLLPAATEVAALPAAAPVAAWPARTPVAVLGEANGFSLLRGPAGALGWARI</sequence>
<dbReference type="PANTHER" id="PTHR21666">
    <property type="entry name" value="PEPTIDASE-RELATED"/>
    <property type="match status" value="1"/>
</dbReference>
<dbReference type="OrthoDB" id="9810477at2"/>
<name>A0A2Z3GKU1_9BACT</name>
<dbReference type="EMBL" id="CP029145">
    <property type="protein sequence ID" value="AWM32337.1"/>
    <property type="molecule type" value="Genomic_DNA"/>
</dbReference>
<dbReference type="GO" id="GO:0004222">
    <property type="term" value="F:metalloendopeptidase activity"/>
    <property type="evidence" value="ECO:0007669"/>
    <property type="project" value="TreeGrafter"/>
</dbReference>
<dbReference type="Proteomes" id="UP000245999">
    <property type="component" value="Chromosome"/>
</dbReference>
<dbReference type="InterPro" id="IPR016047">
    <property type="entry name" value="M23ase_b-sheet_dom"/>
</dbReference>
<accession>A0A2Z3GKU1</accession>
<organism evidence="2 3">
    <name type="scientific">Hymenobacter nivis</name>
    <dbReference type="NCBI Taxonomy" id="1850093"/>
    <lineage>
        <taxon>Bacteria</taxon>
        <taxon>Pseudomonadati</taxon>
        <taxon>Bacteroidota</taxon>
        <taxon>Cytophagia</taxon>
        <taxon>Cytophagales</taxon>
        <taxon>Hymenobacteraceae</taxon>
        <taxon>Hymenobacter</taxon>
    </lineage>
</organism>
<gene>
    <name evidence="2" type="ORF">DDQ68_05740</name>
</gene>